<dbReference type="VEuPathDB" id="FungiDB:RhiirFUN_023838"/>
<dbReference type="InterPro" id="IPR025696">
    <property type="entry name" value="Beta-barrel_MTR4"/>
</dbReference>
<dbReference type="GO" id="GO:0055087">
    <property type="term" value="C:Ski complex"/>
    <property type="evidence" value="ECO:0007669"/>
    <property type="project" value="TreeGrafter"/>
</dbReference>
<dbReference type="Gene3D" id="1.20.1500.20">
    <property type="match status" value="1"/>
</dbReference>
<keyword evidence="8" id="KW-0694">RNA-binding</keyword>
<dbReference type="PIRSF" id="PIRSF005198">
    <property type="entry name" value="Antiviral_helicase_SKI2"/>
    <property type="match status" value="1"/>
</dbReference>
<gene>
    <name evidence="10" type="ORF">GLOIN_2v1641583</name>
</gene>
<evidence type="ECO:0000256" key="8">
    <source>
        <dbReference type="ARBA" id="ARBA00022884"/>
    </source>
</evidence>
<evidence type="ECO:0000256" key="5">
    <source>
        <dbReference type="ARBA" id="ARBA00022801"/>
    </source>
</evidence>
<dbReference type="Pfam" id="PF00270">
    <property type="entry name" value="DEAD"/>
    <property type="match status" value="1"/>
</dbReference>
<keyword evidence="3" id="KW-0963">Cytoplasm</keyword>
<dbReference type="SMR" id="A0A2H5R7Q6"/>
<dbReference type="PROSITE" id="PS51194">
    <property type="entry name" value="HELICASE_CTER"/>
    <property type="match status" value="1"/>
</dbReference>
<feature type="region of interest" description="Disordered" evidence="9">
    <location>
        <begin position="540"/>
        <end position="590"/>
    </location>
</feature>
<proteinExistence type="inferred from homology"/>
<comment type="caution">
    <text evidence="10">The sequence shown here is derived from an EMBL/GenBank/DDBJ whole genome shotgun (WGS) entry which is preliminary data.</text>
</comment>
<accession>A0A2H5R7Q6</accession>
<feature type="compositionally biased region" description="Gly residues" evidence="9">
    <location>
        <begin position="557"/>
        <end position="570"/>
    </location>
</feature>
<dbReference type="PANTHER" id="PTHR12131">
    <property type="entry name" value="ATP-DEPENDENT RNA AND DNA HELICASE"/>
    <property type="match status" value="1"/>
</dbReference>
<dbReference type="SUPFAM" id="SSF52540">
    <property type="entry name" value="P-loop containing nucleoside triphosphate hydrolases"/>
    <property type="match status" value="1"/>
</dbReference>
<keyword evidence="6" id="KW-0347">Helicase</keyword>
<name>A0A2H5R7Q6_RHIID</name>
<dbReference type="InterPro" id="IPR027417">
    <property type="entry name" value="P-loop_NTPase"/>
</dbReference>
<dbReference type="GO" id="GO:0005524">
    <property type="term" value="F:ATP binding"/>
    <property type="evidence" value="ECO:0007669"/>
    <property type="project" value="UniProtKB-KW"/>
</dbReference>
<evidence type="ECO:0000256" key="2">
    <source>
        <dbReference type="ARBA" id="ARBA00010140"/>
    </source>
</evidence>
<evidence type="ECO:0000256" key="1">
    <source>
        <dbReference type="ARBA" id="ARBA00004496"/>
    </source>
</evidence>
<evidence type="ECO:0000313" key="10">
    <source>
        <dbReference type="EMBL" id="POG68050.1"/>
    </source>
</evidence>
<dbReference type="Pfam" id="PF08148">
    <property type="entry name" value="DSHCT"/>
    <property type="match status" value="1"/>
</dbReference>
<dbReference type="Pfam" id="PF17911">
    <property type="entry name" value="Ski2_N"/>
    <property type="match status" value="1"/>
</dbReference>
<keyword evidence="7" id="KW-0067">ATP-binding</keyword>
<dbReference type="PROSITE" id="PS51192">
    <property type="entry name" value="HELICASE_ATP_BIND_1"/>
    <property type="match status" value="1"/>
</dbReference>
<comment type="similarity">
    <text evidence="2">Belongs to the helicase family. SKI2 subfamily.</text>
</comment>
<dbReference type="InterPro" id="IPR050699">
    <property type="entry name" value="RNA-DNA_Helicase"/>
</dbReference>
<feature type="compositionally biased region" description="Basic and acidic residues" evidence="9">
    <location>
        <begin position="260"/>
        <end position="274"/>
    </location>
</feature>
<reference evidence="10 11" key="1">
    <citation type="journal article" date="2013" name="Proc. Natl. Acad. Sci. U.S.A.">
        <title>Genome of an arbuscular mycorrhizal fungus provides insight into the oldest plant symbiosis.</title>
        <authorList>
            <person name="Tisserant E."/>
            <person name="Malbreil M."/>
            <person name="Kuo A."/>
            <person name="Kohler A."/>
            <person name="Symeonidi A."/>
            <person name="Balestrini R."/>
            <person name="Charron P."/>
            <person name="Duensing N."/>
            <person name="Frei Dit Frey N."/>
            <person name="Gianinazzi-Pearson V."/>
            <person name="Gilbert L.B."/>
            <person name="Handa Y."/>
            <person name="Herr J.R."/>
            <person name="Hijri M."/>
            <person name="Koul R."/>
            <person name="Kawaguchi M."/>
            <person name="Krajinski F."/>
            <person name="Lammers P.J."/>
            <person name="Masclaux F.G."/>
            <person name="Murat C."/>
            <person name="Morin E."/>
            <person name="Ndikumana S."/>
            <person name="Pagni M."/>
            <person name="Petitpierre D."/>
            <person name="Requena N."/>
            <person name="Rosikiewicz P."/>
            <person name="Riley R."/>
            <person name="Saito K."/>
            <person name="San Clemente H."/>
            <person name="Shapiro H."/>
            <person name="van Tuinen D."/>
            <person name="Becard G."/>
            <person name="Bonfante P."/>
            <person name="Paszkowski U."/>
            <person name="Shachar-Hill Y.Y."/>
            <person name="Tuskan G.A."/>
            <person name="Young P.W."/>
            <person name="Sanders I.R."/>
            <person name="Henrissat B."/>
            <person name="Rensing S.A."/>
            <person name="Grigoriev I.V."/>
            <person name="Corradi N."/>
            <person name="Roux C."/>
            <person name="Martin F."/>
        </authorList>
    </citation>
    <scope>NUCLEOTIDE SEQUENCE [LARGE SCALE GENOMIC DNA]</scope>
    <source>
        <strain evidence="10 11">DAOM 197198</strain>
    </source>
</reference>
<dbReference type="SMART" id="SM00490">
    <property type="entry name" value="HELICc"/>
    <property type="match status" value="1"/>
</dbReference>
<dbReference type="InterPro" id="IPR014001">
    <property type="entry name" value="Helicase_ATP-bd"/>
</dbReference>
<protein>
    <submittedName>
        <fullName evidence="10">Uncharacterized protein</fullName>
    </submittedName>
</protein>
<dbReference type="PANTHER" id="PTHR12131:SF1">
    <property type="entry name" value="ATP-DEPENDENT RNA HELICASE SUPV3L1, MITOCHONDRIAL-RELATED"/>
    <property type="match status" value="1"/>
</dbReference>
<dbReference type="Pfam" id="PF00271">
    <property type="entry name" value="Helicase_C"/>
    <property type="match status" value="1"/>
</dbReference>
<dbReference type="CDD" id="cd18795">
    <property type="entry name" value="SF2_C_Ski2"/>
    <property type="match status" value="1"/>
</dbReference>
<dbReference type="SMART" id="SM01142">
    <property type="entry name" value="DSHCT"/>
    <property type="match status" value="1"/>
</dbReference>
<feature type="compositionally biased region" description="Basic and acidic residues" evidence="9">
    <location>
        <begin position="1201"/>
        <end position="1240"/>
    </location>
</feature>
<sequence>MGGLKSKTIIFSSVLLTRIKQMDDIAVSVSTNDILNEELLVLPVGLGRPLSREEVQRDIEERYLIPRTSFPTSWLFKCQQLLEREPDFISLTVLEPSKPRTTLEIARDGPDGKIIGYKEVVVTDLNLTVKNSTSLLREPGSINHFVRGASSQFPFTPGGLEPEVMVDAEVINDIIDKEIPLSFEDVEILSIPPGFDRGLIFEDEKDRQIRSTNKYVGLNITDMITHDEDELTEFLEPLYETEDVRDNKVQEDIELVKVEKNEETEVTSKDIKDEDSVDNLLPTQPPPLEGSSVASKVSKANSRKQEWAHEVKMDMENFKELVPELAYEFKFELDIFQKQAIYHLENGDSVFVAAHTSAGKTAVAEYAISLASKHMTRTIYTSPIKALSNQKYSDFKTKFDDVGILTGDIQIRPEASCLIMTTEILRSMLYKGADLIRDVEFVIFDEVHYINDSERGVVWEEVIIMLPAHVNLVLLSATVPNTKEFADWIGRTKKKEIYVISTYKRPVPLEHYLYAENELYKIVDAKKVFSDQEWKKAQNALNKEKESKGNASDARGGRGGRGGRGRGSGRNGTRQRGRGGGGGDPRAQQQQNKNLWTNIINLLKKRDLLPVINFTFSKKRCDDFAAALSNLDLCTNSEKSEIHVFIEKSLTRLNESDKSLPQVLRIRELLKRGIAVHHGGLLPIIKEMVEILFGRKLVKVLFATETFAMGINMPARTVVFSEIRKHDGKNFRDLLPGEYTQMSGRAGRRDIDKFGYVIITPKNGEVPNPSLLDEMILGKPTKLESKFRLTYNMILNLLRVEALQVEDMIKRSFSENKSQKMLPMHEKSFAESENRLSTFQKLECSICTRDINDYYDVSADIVRLTSSLYNKLMNSSNSHLVYKALSPGRIVIINNGAYRNVAAVILRQPPKNKTLLASAGSKIVPDDKTYKVFTLLDKDNNMSERESSPLPVTKLSIPNPNSYTHKIDSIPYRDIAFITKSSIKINSDNIDKGDKGEISRISQELLRYADTTQKGRIIEYDWSRISELDFRINLEERDKLMEKLILFQCIMCTEFIEHYKNIHKERLLKRNLDDLKNTISEQNLELYPDFEQRIGVLQKLNYIDEDRILQLKGRVACGINSADELIVTELIFENVLADYEAEEIVALLSCFIFQEKNKSVAPPNLTPRLKKGLKTIYDIACRVDNVQLEFGISPSEDEDFRDFNDRNSKDPKDSKNFRDPRDPKNPKDPKDPKNSKDVDDEIKNIRHKHIKYGLVEVVHEWAKKTEFIKIKELTDVSEGSIVRCITRLDETCREVKSAARIIGDSSLFNKMEEAQQRIKRDIVFAKSLYF</sequence>
<evidence type="ECO:0000313" key="11">
    <source>
        <dbReference type="Proteomes" id="UP000018888"/>
    </source>
</evidence>
<dbReference type="InterPro" id="IPR016438">
    <property type="entry name" value="SKI2-like"/>
</dbReference>
<keyword evidence="4" id="KW-0547">Nucleotide-binding</keyword>
<feature type="region of interest" description="Disordered" evidence="9">
    <location>
        <begin position="1199"/>
        <end position="1240"/>
    </location>
</feature>
<dbReference type="STRING" id="747089.A0A2H5R7Q6"/>
<dbReference type="Pfam" id="PF13234">
    <property type="entry name" value="MTR4_beta-barrel"/>
    <property type="match status" value="1"/>
</dbReference>
<dbReference type="GO" id="GO:0070478">
    <property type="term" value="P:nuclear-transcribed mRNA catabolic process, 3'-5' exonucleolytic nonsense-mediated decay"/>
    <property type="evidence" value="ECO:0007669"/>
    <property type="project" value="TreeGrafter"/>
</dbReference>
<dbReference type="InterPro" id="IPR040801">
    <property type="entry name" value="Ski2_N"/>
</dbReference>
<reference evidence="10 11" key="2">
    <citation type="journal article" date="2018" name="New Phytol.">
        <title>High intraspecific genome diversity in the model arbuscular mycorrhizal symbiont Rhizophagus irregularis.</title>
        <authorList>
            <person name="Chen E.C.H."/>
            <person name="Morin E."/>
            <person name="Beaudet D."/>
            <person name="Noel J."/>
            <person name="Yildirir G."/>
            <person name="Ndikumana S."/>
            <person name="Charron P."/>
            <person name="St-Onge C."/>
            <person name="Giorgi J."/>
            <person name="Kruger M."/>
            <person name="Marton T."/>
            <person name="Ropars J."/>
            <person name="Grigoriev I.V."/>
            <person name="Hainaut M."/>
            <person name="Henrissat B."/>
            <person name="Roux C."/>
            <person name="Martin F."/>
            <person name="Corradi N."/>
        </authorList>
    </citation>
    <scope>NUCLEOTIDE SEQUENCE [LARGE SCALE GENOMIC DNA]</scope>
    <source>
        <strain evidence="10 11">DAOM 197198</strain>
    </source>
</reference>
<evidence type="ECO:0000256" key="7">
    <source>
        <dbReference type="ARBA" id="ARBA00022840"/>
    </source>
</evidence>
<feature type="region of interest" description="Disordered" evidence="9">
    <location>
        <begin position="260"/>
        <end position="296"/>
    </location>
</feature>
<dbReference type="GO" id="GO:0003724">
    <property type="term" value="F:RNA helicase activity"/>
    <property type="evidence" value="ECO:0007669"/>
    <property type="project" value="InterPro"/>
</dbReference>
<dbReference type="GO" id="GO:0016787">
    <property type="term" value="F:hydrolase activity"/>
    <property type="evidence" value="ECO:0007669"/>
    <property type="project" value="UniProtKB-KW"/>
</dbReference>
<dbReference type="InterPro" id="IPR012961">
    <property type="entry name" value="Ski2/MTR4_C"/>
</dbReference>
<dbReference type="InterPro" id="IPR048392">
    <property type="entry name" value="MTR4-like_stalk"/>
</dbReference>
<dbReference type="Gene3D" id="3.40.50.300">
    <property type="entry name" value="P-loop containing nucleotide triphosphate hydrolases"/>
    <property type="match status" value="2"/>
</dbReference>
<dbReference type="FunFam" id="3.40.50.300:FF:000987">
    <property type="entry name" value="DEAD/DEAH box RNA helicase"/>
    <property type="match status" value="1"/>
</dbReference>
<evidence type="ECO:0000256" key="6">
    <source>
        <dbReference type="ARBA" id="ARBA00022806"/>
    </source>
</evidence>
<dbReference type="Proteomes" id="UP000018888">
    <property type="component" value="Unassembled WGS sequence"/>
</dbReference>
<dbReference type="SMART" id="SM00487">
    <property type="entry name" value="DEXDc"/>
    <property type="match status" value="1"/>
</dbReference>
<dbReference type="Pfam" id="PF21408">
    <property type="entry name" value="MTR4-like_stalk"/>
    <property type="match status" value="1"/>
</dbReference>
<comment type="subcellular location">
    <subcellularLocation>
        <location evidence="1">Cytoplasm</location>
    </subcellularLocation>
</comment>
<keyword evidence="11" id="KW-1185">Reference proteome</keyword>
<dbReference type="FunFam" id="3.40.50.300:FF:000354">
    <property type="entry name" value="ATP-dependent RNA helicase SKI2"/>
    <property type="match status" value="1"/>
</dbReference>
<evidence type="ECO:0000256" key="9">
    <source>
        <dbReference type="SAM" id="MobiDB-lite"/>
    </source>
</evidence>
<organism evidence="10 11">
    <name type="scientific">Rhizophagus irregularis (strain DAOM 181602 / DAOM 197198 / MUCL 43194)</name>
    <name type="common">Arbuscular mycorrhizal fungus</name>
    <name type="synonym">Glomus intraradices</name>
    <dbReference type="NCBI Taxonomy" id="747089"/>
    <lineage>
        <taxon>Eukaryota</taxon>
        <taxon>Fungi</taxon>
        <taxon>Fungi incertae sedis</taxon>
        <taxon>Mucoromycota</taxon>
        <taxon>Glomeromycotina</taxon>
        <taxon>Glomeromycetes</taxon>
        <taxon>Glomerales</taxon>
        <taxon>Glomeraceae</taxon>
        <taxon>Rhizophagus</taxon>
    </lineage>
</organism>
<dbReference type="Gene3D" id="1.10.3380.30">
    <property type="match status" value="1"/>
</dbReference>
<dbReference type="InterPro" id="IPR011545">
    <property type="entry name" value="DEAD/DEAH_box_helicase_dom"/>
</dbReference>
<keyword evidence="5" id="KW-0378">Hydrolase</keyword>
<evidence type="ECO:0000256" key="3">
    <source>
        <dbReference type="ARBA" id="ARBA00022490"/>
    </source>
</evidence>
<dbReference type="EMBL" id="AUPC02000160">
    <property type="protein sequence ID" value="POG68050.1"/>
    <property type="molecule type" value="Genomic_DNA"/>
</dbReference>
<dbReference type="GO" id="GO:0003723">
    <property type="term" value="F:RNA binding"/>
    <property type="evidence" value="ECO:0007669"/>
    <property type="project" value="UniProtKB-KW"/>
</dbReference>
<dbReference type="InterPro" id="IPR001650">
    <property type="entry name" value="Helicase_C-like"/>
</dbReference>
<evidence type="ECO:0000256" key="4">
    <source>
        <dbReference type="ARBA" id="ARBA00022741"/>
    </source>
</evidence>